<feature type="region of interest" description="Disordered" evidence="1">
    <location>
        <begin position="103"/>
        <end position="125"/>
    </location>
</feature>
<name>A0AAV9FL85_ACOCL</name>
<reference evidence="2" key="1">
    <citation type="journal article" date="2023" name="Nat. Commun.">
        <title>Diploid and tetraploid genomes of Acorus and the evolution of monocots.</title>
        <authorList>
            <person name="Ma L."/>
            <person name="Liu K.W."/>
            <person name="Li Z."/>
            <person name="Hsiao Y.Y."/>
            <person name="Qi Y."/>
            <person name="Fu T."/>
            <person name="Tang G.D."/>
            <person name="Zhang D."/>
            <person name="Sun W.H."/>
            <person name="Liu D.K."/>
            <person name="Li Y."/>
            <person name="Chen G.Z."/>
            <person name="Liu X.D."/>
            <person name="Liao X.Y."/>
            <person name="Jiang Y.T."/>
            <person name="Yu X."/>
            <person name="Hao Y."/>
            <person name="Huang J."/>
            <person name="Zhao X.W."/>
            <person name="Ke S."/>
            <person name="Chen Y.Y."/>
            <person name="Wu W.L."/>
            <person name="Hsu J.L."/>
            <person name="Lin Y.F."/>
            <person name="Huang M.D."/>
            <person name="Li C.Y."/>
            <person name="Huang L."/>
            <person name="Wang Z.W."/>
            <person name="Zhao X."/>
            <person name="Zhong W.Y."/>
            <person name="Peng D.H."/>
            <person name="Ahmad S."/>
            <person name="Lan S."/>
            <person name="Zhang J.S."/>
            <person name="Tsai W.C."/>
            <person name="Van de Peer Y."/>
            <person name="Liu Z.J."/>
        </authorList>
    </citation>
    <scope>NUCLEOTIDE SEQUENCE</scope>
    <source>
        <strain evidence="2">CP</strain>
    </source>
</reference>
<dbReference type="AlphaFoldDB" id="A0AAV9FL85"/>
<proteinExistence type="predicted"/>
<organism evidence="2 3">
    <name type="scientific">Acorus calamus</name>
    <name type="common">Sweet flag</name>
    <dbReference type="NCBI Taxonomy" id="4465"/>
    <lineage>
        <taxon>Eukaryota</taxon>
        <taxon>Viridiplantae</taxon>
        <taxon>Streptophyta</taxon>
        <taxon>Embryophyta</taxon>
        <taxon>Tracheophyta</taxon>
        <taxon>Spermatophyta</taxon>
        <taxon>Magnoliopsida</taxon>
        <taxon>Liliopsida</taxon>
        <taxon>Acoraceae</taxon>
        <taxon>Acorus</taxon>
    </lineage>
</organism>
<gene>
    <name evidence="2" type="ORF">QJS10_CPA01g00007</name>
</gene>
<keyword evidence="3" id="KW-1185">Reference proteome</keyword>
<feature type="region of interest" description="Disordered" evidence="1">
    <location>
        <begin position="1"/>
        <end position="73"/>
    </location>
</feature>
<evidence type="ECO:0000313" key="3">
    <source>
        <dbReference type="Proteomes" id="UP001180020"/>
    </source>
</evidence>
<sequence>MRVGRQKRQRKTADNNTQQSFDRSYNRAPIPQHFEIQDRRDSDLFSDRHGGTPSVGTPSESPFPDYAVQSHQPPNFIAPVNLYPGPNIPPGFGYPPFMEGSQPHYSTQYEVGPLLSTPPTPLPGA</sequence>
<feature type="compositionally biased region" description="Polar residues" evidence="1">
    <location>
        <begin position="14"/>
        <end position="23"/>
    </location>
</feature>
<feature type="compositionally biased region" description="Basic and acidic residues" evidence="1">
    <location>
        <begin position="35"/>
        <end position="50"/>
    </location>
</feature>
<evidence type="ECO:0000256" key="1">
    <source>
        <dbReference type="SAM" id="MobiDB-lite"/>
    </source>
</evidence>
<dbReference type="EMBL" id="JAUJYO010000001">
    <property type="protein sequence ID" value="KAK1326856.1"/>
    <property type="molecule type" value="Genomic_DNA"/>
</dbReference>
<evidence type="ECO:0000313" key="2">
    <source>
        <dbReference type="EMBL" id="KAK1326856.1"/>
    </source>
</evidence>
<protein>
    <submittedName>
        <fullName evidence="2">Uncharacterized protein</fullName>
    </submittedName>
</protein>
<feature type="compositionally biased region" description="Basic residues" evidence="1">
    <location>
        <begin position="1"/>
        <end position="10"/>
    </location>
</feature>
<accession>A0AAV9FL85</accession>
<comment type="caution">
    <text evidence="2">The sequence shown here is derived from an EMBL/GenBank/DDBJ whole genome shotgun (WGS) entry which is preliminary data.</text>
</comment>
<reference evidence="2" key="2">
    <citation type="submission" date="2023-06" db="EMBL/GenBank/DDBJ databases">
        <authorList>
            <person name="Ma L."/>
            <person name="Liu K.-W."/>
            <person name="Li Z."/>
            <person name="Hsiao Y.-Y."/>
            <person name="Qi Y."/>
            <person name="Fu T."/>
            <person name="Tang G."/>
            <person name="Zhang D."/>
            <person name="Sun W.-H."/>
            <person name="Liu D.-K."/>
            <person name="Li Y."/>
            <person name="Chen G.-Z."/>
            <person name="Liu X.-D."/>
            <person name="Liao X.-Y."/>
            <person name="Jiang Y.-T."/>
            <person name="Yu X."/>
            <person name="Hao Y."/>
            <person name="Huang J."/>
            <person name="Zhao X.-W."/>
            <person name="Ke S."/>
            <person name="Chen Y.-Y."/>
            <person name="Wu W.-L."/>
            <person name="Hsu J.-L."/>
            <person name="Lin Y.-F."/>
            <person name="Huang M.-D."/>
            <person name="Li C.-Y."/>
            <person name="Huang L."/>
            <person name="Wang Z.-W."/>
            <person name="Zhao X."/>
            <person name="Zhong W.-Y."/>
            <person name="Peng D.-H."/>
            <person name="Ahmad S."/>
            <person name="Lan S."/>
            <person name="Zhang J.-S."/>
            <person name="Tsai W.-C."/>
            <person name="Van De Peer Y."/>
            <person name="Liu Z.-J."/>
        </authorList>
    </citation>
    <scope>NUCLEOTIDE SEQUENCE</scope>
    <source>
        <strain evidence="2">CP</strain>
        <tissue evidence="2">Leaves</tissue>
    </source>
</reference>
<dbReference type="Proteomes" id="UP001180020">
    <property type="component" value="Unassembled WGS sequence"/>
</dbReference>
<feature type="compositionally biased region" description="Pro residues" evidence="1">
    <location>
        <begin position="116"/>
        <end position="125"/>
    </location>
</feature>